<dbReference type="InterPro" id="IPR006860">
    <property type="entry name" value="FecR"/>
</dbReference>
<dbReference type="AlphaFoldDB" id="A0A848GDS5"/>
<reference evidence="4 5" key="1">
    <citation type="submission" date="2020-04" db="EMBL/GenBank/DDBJ databases">
        <title>Chitinophaga sp. G-6-1-13 sp. nov., isolated from soil.</title>
        <authorList>
            <person name="Dahal R.H."/>
            <person name="Chaudhary D.K."/>
        </authorList>
    </citation>
    <scope>NUCLEOTIDE SEQUENCE [LARGE SCALE GENOMIC DNA]</scope>
    <source>
        <strain evidence="4 5">G-6-1-13</strain>
    </source>
</reference>
<evidence type="ECO:0000256" key="1">
    <source>
        <dbReference type="SAM" id="Phobius"/>
    </source>
</evidence>
<evidence type="ECO:0000313" key="5">
    <source>
        <dbReference type="Proteomes" id="UP000583266"/>
    </source>
</evidence>
<feature type="transmembrane region" description="Helical" evidence="1">
    <location>
        <begin position="95"/>
        <end position="116"/>
    </location>
</feature>
<dbReference type="RefSeq" id="WP_169223746.1">
    <property type="nucleotide sequence ID" value="NZ_JABBGC010000001.1"/>
</dbReference>
<sequence>MDQEKLYTLLTREIANELTEAEAEELQQLLQQYPHASYIREIFMKPWQETGRPASTEQLSDMQARHLQRLHASDATPRVTTEGETPVVQLAKRRWWRAAGIAAGIALLIAVGWKFIPGRTTAPQPQKSLATAKGIRSQLLLPDGSRVWLNSGSKLNYPRSFAARGPRVVELEGEAFFEIATDANRPFRVQTKAFTILVLGTSFNVRAYPQEDSAVTSLVDGAIEVQLDKNGQQKVMLRPNEKLTIPSNLFTARDNEAAVTEEQRPAIHLYKQRLTQIRDSITSETAWVKNKLAFKHLELDKVSALLEQWYGVEISFRDQQKKQLYFTGVFETNNLDEVLEALASTGSFTYTKDEKGRIWIE</sequence>
<dbReference type="Gene3D" id="3.55.50.30">
    <property type="match status" value="1"/>
</dbReference>
<accession>A0A848GDS5</accession>
<dbReference type="Proteomes" id="UP000583266">
    <property type="component" value="Unassembled WGS sequence"/>
</dbReference>
<dbReference type="PANTHER" id="PTHR30273">
    <property type="entry name" value="PERIPLASMIC SIGNAL SENSOR AND SIGMA FACTOR ACTIVATOR FECR-RELATED"/>
    <property type="match status" value="1"/>
</dbReference>
<dbReference type="Pfam" id="PF04773">
    <property type="entry name" value="FecR"/>
    <property type="match status" value="1"/>
</dbReference>
<dbReference type="Gene3D" id="2.60.120.1440">
    <property type="match status" value="1"/>
</dbReference>
<feature type="domain" description="FecR protein" evidence="2">
    <location>
        <begin position="129"/>
        <end position="224"/>
    </location>
</feature>
<dbReference type="EMBL" id="JABBGC010000001">
    <property type="protein sequence ID" value="NML36634.1"/>
    <property type="molecule type" value="Genomic_DNA"/>
</dbReference>
<name>A0A848GDS5_9BACT</name>
<keyword evidence="1" id="KW-0472">Membrane</keyword>
<evidence type="ECO:0000259" key="2">
    <source>
        <dbReference type="Pfam" id="PF04773"/>
    </source>
</evidence>
<dbReference type="Pfam" id="PF16344">
    <property type="entry name" value="FecR_C"/>
    <property type="match status" value="1"/>
</dbReference>
<feature type="domain" description="Protein FecR C-terminal" evidence="3">
    <location>
        <begin position="291"/>
        <end position="359"/>
    </location>
</feature>
<organism evidence="4 5">
    <name type="scientific">Chitinophaga fulva</name>
    <dbReference type="NCBI Taxonomy" id="2728842"/>
    <lineage>
        <taxon>Bacteria</taxon>
        <taxon>Pseudomonadati</taxon>
        <taxon>Bacteroidota</taxon>
        <taxon>Chitinophagia</taxon>
        <taxon>Chitinophagales</taxon>
        <taxon>Chitinophagaceae</taxon>
        <taxon>Chitinophaga</taxon>
    </lineage>
</organism>
<keyword evidence="5" id="KW-1185">Reference proteome</keyword>
<keyword evidence="1" id="KW-0812">Transmembrane</keyword>
<gene>
    <name evidence="4" type="ORF">HHL17_05430</name>
</gene>
<dbReference type="InterPro" id="IPR012373">
    <property type="entry name" value="Ferrdict_sens_TM"/>
</dbReference>
<evidence type="ECO:0000259" key="3">
    <source>
        <dbReference type="Pfam" id="PF16344"/>
    </source>
</evidence>
<dbReference type="PIRSF" id="PIRSF018266">
    <property type="entry name" value="FecR"/>
    <property type="match status" value="1"/>
</dbReference>
<dbReference type="GO" id="GO:0016989">
    <property type="term" value="F:sigma factor antagonist activity"/>
    <property type="evidence" value="ECO:0007669"/>
    <property type="project" value="TreeGrafter"/>
</dbReference>
<protein>
    <submittedName>
        <fullName evidence="4">DUF4974 domain-containing protein</fullName>
    </submittedName>
</protein>
<proteinExistence type="predicted"/>
<dbReference type="PANTHER" id="PTHR30273:SF2">
    <property type="entry name" value="PROTEIN FECR"/>
    <property type="match status" value="1"/>
</dbReference>
<comment type="caution">
    <text evidence="4">The sequence shown here is derived from an EMBL/GenBank/DDBJ whole genome shotgun (WGS) entry which is preliminary data.</text>
</comment>
<dbReference type="InterPro" id="IPR032508">
    <property type="entry name" value="FecR_C"/>
</dbReference>
<keyword evidence="1" id="KW-1133">Transmembrane helix</keyword>
<evidence type="ECO:0000313" key="4">
    <source>
        <dbReference type="EMBL" id="NML36634.1"/>
    </source>
</evidence>